<dbReference type="InParanoid" id="A0A674B831"/>
<reference evidence="6" key="2">
    <citation type="submission" date="2025-09" db="UniProtKB">
        <authorList>
            <consortium name="Ensembl"/>
        </authorList>
    </citation>
    <scope>IDENTIFICATION</scope>
</reference>
<comment type="similarity">
    <text evidence="1">Belongs to the TRAFAC class TrmE-Era-EngA-EngB-Septin-like GTPase superfamily. AIG1/Toc34/Toc159-like paraseptin GTPase family. IAN subfamily.</text>
</comment>
<sequence length="277" mass="32278">MRQDYEIGEKKKTNSHLRRETHHRSEMKIVLIGGRQMWDIEASGKSSIGNTILGIDIFETGRRTAQCVSGQRYVYGRQITLIDTPGWWWGYPVDNTPKLDQLEIMRSVYLCHPGPQAFLLVIPVDTVFPDIFKRSLQEHLELFNERLWRHTIVLFSTITPPNDISLQKHIGDWPDLHWLIKKCGNRYHVLNVNNRGDDTQVTELLEKIEEMVAGNDGNHYETDQALSEELEEKRLAVNEVAKQMMAKVQKQRTRLRALIKGEFKCVCEILRTRLKET</sequence>
<name>A0A674B831_SALTR</name>
<dbReference type="FunFam" id="3.40.50.300:FF:001809">
    <property type="entry name" value="Si:ch1073-365p7.2"/>
    <property type="match status" value="1"/>
</dbReference>
<dbReference type="Ensembl" id="ENSSTUT00000071679.1">
    <property type="protein sequence ID" value="ENSSTUP00000067590.1"/>
    <property type="gene ID" value="ENSSTUG00000029562.1"/>
</dbReference>
<proteinExistence type="inferred from homology"/>
<dbReference type="Gene3D" id="3.40.50.300">
    <property type="entry name" value="P-loop containing nucleotide triphosphate hydrolases"/>
    <property type="match status" value="1"/>
</dbReference>
<evidence type="ECO:0000256" key="2">
    <source>
        <dbReference type="ARBA" id="ARBA00022741"/>
    </source>
</evidence>
<feature type="domain" description="AIG1-type G" evidence="5">
    <location>
        <begin position="30"/>
        <end position="229"/>
    </location>
</feature>
<protein>
    <recommendedName>
        <fullName evidence="5">AIG1-type G domain-containing protein</fullName>
    </recommendedName>
</protein>
<dbReference type="PROSITE" id="PS51720">
    <property type="entry name" value="G_AIG1"/>
    <property type="match status" value="1"/>
</dbReference>
<dbReference type="SUPFAM" id="SSF52540">
    <property type="entry name" value="P-loop containing nucleoside triphosphate hydrolases"/>
    <property type="match status" value="1"/>
</dbReference>
<dbReference type="PANTHER" id="PTHR10903:SF107">
    <property type="entry name" value="GTPASE IMAP FAMILY MEMBER 4-LIKE-RELATED"/>
    <property type="match status" value="1"/>
</dbReference>
<feature type="compositionally biased region" description="Basic residues" evidence="4">
    <location>
        <begin position="13"/>
        <end position="22"/>
    </location>
</feature>
<dbReference type="AlphaFoldDB" id="A0A674B831"/>
<dbReference type="InterPro" id="IPR027417">
    <property type="entry name" value="P-loop_NTPase"/>
</dbReference>
<dbReference type="PANTHER" id="PTHR10903">
    <property type="entry name" value="GTPASE, IMAP FAMILY MEMBER-RELATED"/>
    <property type="match status" value="1"/>
</dbReference>
<evidence type="ECO:0000313" key="7">
    <source>
        <dbReference type="Proteomes" id="UP000472277"/>
    </source>
</evidence>
<keyword evidence="7" id="KW-1185">Reference proteome</keyword>
<dbReference type="InterPro" id="IPR045058">
    <property type="entry name" value="GIMA/IAN/Toc"/>
</dbReference>
<dbReference type="GeneTree" id="ENSGT00940000162556"/>
<dbReference type="OMA" id="WFWHRED"/>
<evidence type="ECO:0000313" key="6">
    <source>
        <dbReference type="Ensembl" id="ENSSTUP00000067590.1"/>
    </source>
</evidence>
<evidence type="ECO:0000259" key="5">
    <source>
        <dbReference type="PROSITE" id="PS51720"/>
    </source>
</evidence>
<feature type="compositionally biased region" description="Basic and acidic residues" evidence="4">
    <location>
        <begin position="1"/>
        <end position="12"/>
    </location>
</feature>
<keyword evidence="2" id="KW-0547">Nucleotide-binding</keyword>
<evidence type="ECO:0000256" key="1">
    <source>
        <dbReference type="ARBA" id="ARBA00008535"/>
    </source>
</evidence>
<dbReference type="Proteomes" id="UP000472277">
    <property type="component" value="Chromosome 15"/>
</dbReference>
<dbReference type="GO" id="GO:0005525">
    <property type="term" value="F:GTP binding"/>
    <property type="evidence" value="ECO:0007669"/>
    <property type="project" value="UniProtKB-KW"/>
</dbReference>
<reference evidence="6" key="1">
    <citation type="submission" date="2025-08" db="UniProtKB">
        <authorList>
            <consortium name="Ensembl"/>
        </authorList>
    </citation>
    <scope>IDENTIFICATION</scope>
</reference>
<organism evidence="6 7">
    <name type="scientific">Salmo trutta</name>
    <name type="common">Brown trout</name>
    <dbReference type="NCBI Taxonomy" id="8032"/>
    <lineage>
        <taxon>Eukaryota</taxon>
        <taxon>Metazoa</taxon>
        <taxon>Chordata</taxon>
        <taxon>Craniata</taxon>
        <taxon>Vertebrata</taxon>
        <taxon>Euteleostomi</taxon>
        <taxon>Actinopterygii</taxon>
        <taxon>Neopterygii</taxon>
        <taxon>Teleostei</taxon>
        <taxon>Protacanthopterygii</taxon>
        <taxon>Salmoniformes</taxon>
        <taxon>Salmonidae</taxon>
        <taxon>Salmoninae</taxon>
        <taxon>Salmo</taxon>
    </lineage>
</organism>
<feature type="region of interest" description="Disordered" evidence="4">
    <location>
        <begin position="1"/>
        <end position="22"/>
    </location>
</feature>
<evidence type="ECO:0000256" key="3">
    <source>
        <dbReference type="ARBA" id="ARBA00023134"/>
    </source>
</evidence>
<keyword evidence="3" id="KW-0342">GTP-binding</keyword>
<dbReference type="InterPro" id="IPR006703">
    <property type="entry name" value="G_AIG1"/>
</dbReference>
<accession>A0A674B831</accession>
<dbReference type="Pfam" id="PF04548">
    <property type="entry name" value="AIG1"/>
    <property type="match status" value="1"/>
</dbReference>
<evidence type="ECO:0000256" key="4">
    <source>
        <dbReference type="SAM" id="MobiDB-lite"/>
    </source>
</evidence>